<dbReference type="InterPro" id="IPR009050">
    <property type="entry name" value="Globin-like_sf"/>
</dbReference>
<dbReference type="CDD" id="cd14773">
    <property type="entry name" value="TrHb2_PhHbO-like_O"/>
    <property type="match status" value="1"/>
</dbReference>
<keyword evidence="3" id="KW-0479">Metal-binding</keyword>
<evidence type="ECO:0000256" key="2">
    <source>
        <dbReference type="ARBA" id="ARBA00022617"/>
    </source>
</evidence>
<dbReference type="InterPro" id="IPR012292">
    <property type="entry name" value="Globin/Proto"/>
</dbReference>
<dbReference type="OrthoDB" id="9790913at2"/>
<evidence type="ECO:0000313" key="6">
    <source>
        <dbReference type="EMBL" id="TWU44498.1"/>
    </source>
</evidence>
<keyword evidence="4" id="KW-0408">Iron</keyword>
<comment type="caution">
    <text evidence="6">The sequence shown here is derived from an EMBL/GenBank/DDBJ whole genome shotgun (WGS) entry which is preliminary data.</text>
</comment>
<proteinExistence type="inferred from homology"/>
<dbReference type="GO" id="GO:0005344">
    <property type="term" value="F:oxygen carrier activity"/>
    <property type="evidence" value="ECO:0007669"/>
    <property type="project" value="InterPro"/>
</dbReference>
<dbReference type="PANTHER" id="PTHR47366:SF1">
    <property type="entry name" value="TWO-ON-TWO HEMOGLOBIN-3"/>
    <property type="match status" value="1"/>
</dbReference>
<comment type="similarity">
    <text evidence="5">Belongs to the truncated hemoglobin family. Group II subfamily.</text>
</comment>
<keyword evidence="1" id="KW-0813">Transport</keyword>
<evidence type="ECO:0000256" key="1">
    <source>
        <dbReference type="ARBA" id="ARBA00022448"/>
    </source>
</evidence>
<dbReference type="GO" id="GO:0020037">
    <property type="term" value="F:heme binding"/>
    <property type="evidence" value="ECO:0007669"/>
    <property type="project" value="InterPro"/>
</dbReference>
<evidence type="ECO:0000256" key="4">
    <source>
        <dbReference type="ARBA" id="ARBA00023004"/>
    </source>
</evidence>
<evidence type="ECO:0008006" key="8">
    <source>
        <dbReference type="Google" id="ProtNLM"/>
    </source>
</evidence>
<dbReference type="Gene3D" id="1.10.490.10">
    <property type="entry name" value="Globins"/>
    <property type="match status" value="1"/>
</dbReference>
<gene>
    <name evidence="6" type="ORF">Poly51_60640</name>
</gene>
<organism evidence="6 7">
    <name type="scientific">Rubripirellula tenax</name>
    <dbReference type="NCBI Taxonomy" id="2528015"/>
    <lineage>
        <taxon>Bacteria</taxon>
        <taxon>Pseudomonadati</taxon>
        <taxon>Planctomycetota</taxon>
        <taxon>Planctomycetia</taxon>
        <taxon>Pirellulales</taxon>
        <taxon>Pirellulaceae</taxon>
        <taxon>Rubripirellula</taxon>
    </lineage>
</organism>
<dbReference type="InterPro" id="IPR044203">
    <property type="entry name" value="GlbO/GLB3-like"/>
</dbReference>
<dbReference type="GO" id="GO:0019825">
    <property type="term" value="F:oxygen binding"/>
    <property type="evidence" value="ECO:0007669"/>
    <property type="project" value="InterPro"/>
</dbReference>
<name>A0A5C6E6M6_9BACT</name>
<dbReference type="EMBL" id="SJPW01000012">
    <property type="protein sequence ID" value="TWU44498.1"/>
    <property type="molecule type" value="Genomic_DNA"/>
</dbReference>
<dbReference type="GO" id="GO:0046872">
    <property type="term" value="F:metal ion binding"/>
    <property type="evidence" value="ECO:0007669"/>
    <property type="project" value="UniProtKB-KW"/>
</dbReference>
<dbReference type="Proteomes" id="UP000318288">
    <property type="component" value="Unassembled WGS sequence"/>
</dbReference>
<dbReference type="PANTHER" id="PTHR47366">
    <property type="entry name" value="TWO-ON-TWO HEMOGLOBIN-3"/>
    <property type="match status" value="1"/>
</dbReference>
<evidence type="ECO:0000256" key="5">
    <source>
        <dbReference type="ARBA" id="ARBA00034496"/>
    </source>
</evidence>
<reference evidence="6 7" key="1">
    <citation type="submission" date="2019-02" db="EMBL/GenBank/DDBJ databases">
        <title>Deep-cultivation of Planctomycetes and their phenomic and genomic characterization uncovers novel biology.</title>
        <authorList>
            <person name="Wiegand S."/>
            <person name="Jogler M."/>
            <person name="Boedeker C."/>
            <person name="Pinto D."/>
            <person name="Vollmers J."/>
            <person name="Rivas-Marin E."/>
            <person name="Kohn T."/>
            <person name="Peeters S.H."/>
            <person name="Heuer A."/>
            <person name="Rast P."/>
            <person name="Oberbeckmann S."/>
            <person name="Bunk B."/>
            <person name="Jeske O."/>
            <person name="Meyerdierks A."/>
            <person name="Storesund J.E."/>
            <person name="Kallscheuer N."/>
            <person name="Luecker S."/>
            <person name="Lage O.M."/>
            <person name="Pohl T."/>
            <person name="Merkel B.J."/>
            <person name="Hornburger P."/>
            <person name="Mueller R.-W."/>
            <person name="Bruemmer F."/>
            <person name="Labrenz M."/>
            <person name="Spormann A.M."/>
            <person name="Op Den Camp H."/>
            <person name="Overmann J."/>
            <person name="Amann R."/>
            <person name="Jetten M.S.M."/>
            <person name="Mascher T."/>
            <person name="Medema M.H."/>
            <person name="Devos D.P."/>
            <person name="Kaster A.-K."/>
            <person name="Ovreas L."/>
            <person name="Rohde M."/>
            <person name="Galperin M.Y."/>
            <person name="Jogler C."/>
        </authorList>
    </citation>
    <scope>NUCLEOTIDE SEQUENCE [LARGE SCALE GENOMIC DNA]</scope>
    <source>
        <strain evidence="6 7">Poly51</strain>
    </source>
</reference>
<sequence>MDAETTYSRIGGESTLRLLVDRFYDLMSELPAAETIRKMHADDLTESRDKLFKFLSGFFGGPSLYIQEYGHPMLRARHLPFAIGESERDQWLLCMNQAIDELIEDKKLASQLKFSFFQTADHMRNAHE</sequence>
<keyword evidence="2" id="KW-0349">Heme</keyword>
<dbReference type="Pfam" id="PF01152">
    <property type="entry name" value="Bac_globin"/>
    <property type="match status" value="1"/>
</dbReference>
<evidence type="ECO:0000256" key="3">
    <source>
        <dbReference type="ARBA" id="ARBA00022723"/>
    </source>
</evidence>
<keyword evidence="7" id="KW-1185">Reference proteome</keyword>
<accession>A0A5C6E6M6</accession>
<dbReference type="AlphaFoldDB" id="A0A5C6E6M6"/>
<protein>
    <recommendedName>
        <fullName evidence="8">Group 2 truncated hemoglobin YjbI</fullName>
    </recommendedName>
</protein>
<dbReference type="InterPro" id="IPR001486">
    <property type="entry name" value="Hemoglobin_trunc"/>
</dbReference>
<evidence type="ECO:0000313" key="7">
    <source>
        <dbReference type="Proteomes" id="UP000318288"/>
    </source>
</evidence>
<dbReference type="SUPFAM" id="SSF46458">
    <property type="entry name" value="Globin-like"/>
    <property type="match status" value="1"/>
</dbReference>